<keyword evidence="1" id="KW-0472">Membrane</keyword>
<name>A0A812JXK7_9DINO</name>
<reference evidence="3" key="1">
    <citation type="submission" date="2021-02" db="EMBL/GenBank/DDBJ databases">
        <authorList>
            <person name="Dougan E. K."/>
            <person name="Rhodes N."/>
            <person name="Thang M."/>
            <person name="Chan C."/>
        </authorList>
    </citation>
    <scope>NUCLEOTIDE SEQUENCE</scope>
</reference>
<sequence>MQAVILVAFMGFVFSNVLHPDGRAASATKLQLSEEKPQCTSKSWMILPFAFLTGGLINIDGFASTAVLLL</sequence>
<gene>
    <name evidence="3" type="ORF">SNEC2469_LOCUS2232</name>
</gene>
<keyword evidence="2" id="KW-0732">Signal</keyword>
<feature type="transmembrane region" description="Helical" evidence="1">
    <location>
        <begin position="44"/>
        <end position="69"/>
    </location>
</feature>
<evidence type="ECO:0000256" key="2">
    <source>
        <dbReference type="SAM" id="SignalP"/>
    </source>
</evidence>
<feature type="chain" id="PRO_5032330872" evidence="2">
    <location>
        <begin position="16"/>
        <end position="70"/>
    </location>
</feature>
<organism evidence="3 4">
    <name type="scientific">Symbiodinium necroappetens</name>
    <dbReference type="NCBI Taxonomy" id="1628268"/>
    <lineage>
        <taxon>Eukaryota</taxon>
        <taxon>Sar</taxon>
        <taxon>Alveolata</taxon>
        <taxon>Dinophyceae</taxon>
        <taxon>Suessiales</taxon>
        <taxon>Symbiodiniaceae</taxon>
        <taxon>Symbiodinium</taxon>
    </lineage>
</organism>
<dbReference type="Proteomes" id="UP000601435">
    <property type="component" value="Unassembled WGS sequence"/>
</dbReference>
<evidence type="ECO:0000313" key="3">
    <source>
        <dbReference type="EMBL" id="CAE7212471.1"/>
    </source>
</evidence>
<dbReference type="AlphaFoldDB" id="A0A812JXK7"/>
<comment type="caution">
    <text evidence="3">The sequence shown here is derived from an EMBL/GenBank/DDBJ whole genome shotgun (WGS) entry which is preliminary data.</text>
</comment>
<dbReference type="EMBL" id="CAJNJA010006586">
    <property type="protein sequence ID" value="CAE7212471.1"/>
    <property type="molecule type" value="Genomic_DNA"/>
</dbReference>
<keyword evidence="4" id="KW-1185">Reference proteome</keyword>
<protein>
    <submittedName>
        <fullName evidence="3">Uncharacterized protein</fullName>
    </submittedName>
</protein>
<evidence type="ECO:0000313" key="4">
    <source>
        <dbReference type="Proteomes" id="UP000601435"/>
    </source>
</evidence>
<keyword evidence="1" id="KW-0812">Transmembrane</keyword>
<evidence type="ECO:0000256" key="1">
    <source>
        <dbReference type="SAM" id="Phobius"/>
    </source>
</evidence>
<feature type="signal peptide" evidence="2">
    <location>
        <begin position="1"/>
        <end position="15"/>
    </location>
</feature>
<accession>A0A812JXK7</accession>
<keyword evidence="1" id="KW-1133">Transmembrane helix</keyword>
<proteinExistence type="predicted"/>
<dbReference type="OrthoDB" id="410376at2759"/>